<comment type="similarity">
    <text evidence="3">Belongs to the AIG1 family.</text>
</comment>
<comment type="catalytic activity">
    <reaction evidence="11">
        <text>12-(9Z-octadecenoyloxy)-octadecanoate + H2O = 12-hydroxyoctadecanoate + (9Z)-octadecenoate + H(+)</text>
        <dbReference type="Rhea" id="RHEA:52060"/>
        <dbReference type="ChEBI" id="CHEBI:15377"/>
        <dbReference type="ChEBI" id="CHEBI:15378"/>
        <dbReference type="ChEBI" id="CHEBI:30823"/>
        <dbReference type="ChEBI" id="CHEBI:84201"/>
        <dbReference type="ChEBI" id="CHEBI:136302"/>
    </reaction>
    <physiologicalReaction direction="left-to-right" evidence="11">
        <dbReference type="Rhea" id="RHEA:52061"/>
    </physiologicalReaction>
</comment>
<comment type="catalytic activity">
    <reaction evidence="9">
        <text>9-hexadecanoyloxy-octadecanoate + H2O = 9-hydroxy-octadecanoate + hexadecanoate + H(+)</text>
        <dbReference type="Rhea" id="RHEA:52052"/>
        <dbReference type="ChEBI" id="CHEBI:7896"/>
        <dbReference type="ChEBI" id="CHEBI:15377"/>
        <dbReference type="ChEBI" id="CHEBI:15378"/>
        <dbReference type="ChEBI" id="CHEBI:83670"/>
        <dbReference type="ChEBI" id="CHEBI:136286"/>
    </reaction>
    <physiologicalReaction direction="left-to-right" evidence="9">
        <dbReference type="Rhea" id="RHEA:52053"/>
    </physiologicalReaction>
</comment>
<feature type="transmembrane region" description="Helical" evidence="17">
    <location>
        <begin position="139"/>
        <end position="156"/>
    </location>
</feature>
<feature type="transmembrane region" description="Helical" evidence="17">
    <location>
        <begin position="168"/>
        <end position="187"/>
    </location>
</feature>
<dbReference type="GO" id="GO:0012505">
    <property type="term" value="C:endomembrane system"/>
    <property type="evidence" value="ECO:0007669"/>
    <property type="project" value="UniProtKB-SubCell"/>
</dbReference>
<evidence type="ECO:0000313" key="18">
    <source>
        <dbReference type="EMBL" id="KAL0809664.1"/>
    </source>
</evidence>
<accession>A0ABD0S6H6</accession>
<comment type="catalytic activity">
    <reaction evidence="13">
        <text>9-octadecanoyloxy-octadecanoate + H2O = 9-hydroxy-octadecanoate + octadecanoate + H(+)</text>
        <dbReference type="Rhea" id="RHEA:52096"/>
        <dbReference type="ChEBI" id="CHEBI:15377"/>
        <dbReference type="ChEBI" id="CHEBI:15378"/>
        <dbReference type="ChEBI" id="CHEBI:25629"/>
        <dbReference type="ChEBI" id="CHEBI:136286"/>
        <dbReference type="ChEBI" id="CHEBI:136373"/>
    </reaction>
    <physiologicalReaction direction="left-to-right" evidence="13">
        <dbReference type="Rhea" id="RHEA:52097"/>
    </physiologicalReaction>
</comment>
<comment type="catalytic activity">
    <reaction evidence="7">
        <text>12-hexadecanoyloxy-octadecanoate + H2O = 12-hydroxyoctadecanoate + hexadecanoate + H(+)</text>
        <dbReference type="Rhea" id="RHEA:52056"/>
        <dbReference type="ChEBI" id="CHEBI:7896"/>
        <dbReference type="ChEBI" id="CHEBI:15377"/>
        <dbReference type="ChEBI" id="CHEBI:15378"/>
        <dbReference type="ChEBI" id="CHEBI:83677"/>
        <dbReference type="ChEBI" id="CHEBI:84201"/>
    </reaction>
    <physiologicalReaction direction="left-to-right" evidence="7">
        <dbReference type="Rhea" id="RHEA:52057"/>
    </physiologicalReaction>
</comment>
<evidence type="ECO:0000256" key="11">
    <source>
        <dbReference type="ARBA" id="ARBA00048701"/>
    </source>
</evidence>
<evidence type="ECO:0000256" key="14">
    <source>
        <dbReference type="ARBA" id="ARBA00049296"/>
    </source>
</evidence>
<feature type="transmembrane region" description="Helical" evidence="17">
    <location>
        <begin position="97"/>
        <end position="119"/>
    </location>
</feature>
<proteinExistence type="inferred from homology"/>
<evidence type="ECO:0000256" key="1">
    <source>
        <dbReference type="ARBA" id="ARBA00000923"/>
    </source>
</evidence>
<feature type="transmembrane region" description="Helical" evidence="17">
    <location>
        <begin position="203"/>
        <end position="221"/>
    </location>
</feature>
<evidence type="ECO:0000256" key="16">
    <source>
        <dbReference type="ARBA" id="ARBA00049428"/>
    </source>
</evidence>
<dbReference type="EMBL" id="JBEDNZ010000028">
    <property type="protein sequence ID" value="KAL0809664.1"/>
    <property type="molecule type" value="Genomic_DNA"/>
</dbReference>
<evidence type="ECO:0000256" key="17">
    <source>
        <dbReference type="SAM" id="Phobius"/>
    </source>
</evidence>
<evidence type="ECO:0000256" key="7">
    <source>
        <dbReference type="ARBA" id="ARBA00047368"/>
    </source>
</evidence>
<comment type="catalytic activity">
    <reaction evidence="1">
        <text>9-(9Z-hexadecenoyloxy)-octadecanoate + H2O = (9Z)-hexadecenoate + 9-hydroxy-octadecanoate + H(+)</text>
        <dbReference type="Rhea" id="RHEA:52068"/>
        <dbReference type="ChEBI" id="CHEBI:15377"/>
        <dbReference type="ChEBI" id="CHEBI:15378"/>
        <dbReference type="ChEBI" id="CHEBI:32372"/>
        <dbReference type="ChEBI" id="CHEBI:136286"/>
        <dbReference type="ChEBI" id="CHEBI:136309"/>
    </reaction>
    <physiologicalReaction direction="left-to-right" evidence="1">
        <dbReference type="Rhea" id="RHEA:52069"/>
    </physiologicalReaction>
</comment>
<comment type="catalytic activity">
    <reaction evidence="12">
        <text>9-(9Z-octadecenoyloxy)-octadecanoate + H2O = 9-hydroxy-octadecanoate + (9Z)-octadecenoate + H(+)</text>
        <dbReference type="Rhea" id="RHEA:52048"/>
        <dbReference type="ChEBI" id="CHEBI:15377"/>
        <dbReference type="ChEBI" id="CHEBI:15378"/>
        <dbReference type="ChEBI" id="CHEBI:30823"/>
        <dbReference type="ChEBI" id="CHEBI:136282"/>
        <dbReference type="ChEBI" id="CHEBI:136286"/>
    </reaction>
    <physiologicalReaction direction="left-to-right" evidence="12">
        <dbReference type="Rhea" id="RHEA:52049"/>
    </physiologicalReaction>
</comment>
<evidence type="ECO:0000256" key="4">
    <source>
        <dbReference type="ARBA" id="ARBA00022692"/>
    </source>
</evidence>
<comment type="catalytic activity">
    <reaction evidence="16">
        <text>12-(9Z-hexadecenoyloxy)-octadecanoate + H2O = 12-hydroxyoctadecanoate + (9Z)-hexadecenoate + H(+)</text>
        <dbReference type="Rhea" id="RHEA:52072"/>
        <dbReference type="ChEBI" id="CHEBI:15377"/>
        <dbReference type="ChEBI" id="CHEBI:15378"/>
        <dbReference type="ChEBI" id="CHEBI:32372"/>
        <dbReference type="ChEBI" id="CHEBI:84201"/>
        <dbReference type="ChEBI" id="CHEBI:136312"/>
    </reaction>
    <physiologicalReaction direction="left-to-right" evidence="16">
        <dbReference type="Rhea" id="RHEA:52073"/>
    </physiologicalReaction>
</comment>
<evidence type="ECO:0008006" key="20">
    <source>
        <dbReference type="Google" id="ProtNLM"/>
    </source>
</evidence>
<dbReference type="Pfam" id="PF04750">
    <property type="entry name" value="Far-17a_AIG1"/>
    <property type="match status" value="1"/>
</dbReference>
<evidence type="ECO:0000256" key="5">
    <source>
        <dbReference type="ARBA" id="ARBA00022989"/>
    </source>
</evidence>
<evidence type="ECO:0000313" key="19">
    <source>
        <dbReference type="Proteomes" id="UP001549921"/>
    </source>
</evidence>
<reference evidence="18 19" key="1">
    <citation type="submission" date="2024-06" db="EMBL/GenBank/DDBJ databases">
        <title>A chromosome-level genome assembly of beet webworm, Loxostege sticticalis.</title>
        <authorList>
            <person name="Zhang Y."/>
        </authorList>
    </citation>
    <scope>NUCLEOTIDE SEQUENCE [LARGE SCALE GENOMIC DNA]</scope>
    <source>
        <strain evidence="18">AQ028</strain>
        <tissue evidence="18">Male pupae</tissue>
    </source>
</reference>
<organism evidence="18 19">
    <name type="scientific">Loxostege sticticalis</name>
    <name type="common">Beet webworm moth</name>
    <dbReference type="NCBI Taxonomy" id="481309"/>
    <lineage>
        <taxon>Eukaryota</taxon>
        <taxon>Metazoa</taxon>
        <taxon>Ecdysozoa</taxon>
        <taxon>Arthropoda</taxon>
        <taxon>Hexapoda</taxon>
        <taxon>Insecta</taxon>
        <taxon>Pterygota</taxon>
        <taxon>Neoptera</taxon>
        <taxon>Endopterygota</taxon>
        <taxon>Lepidoptera</taxon>
        <taxon>Glossata</taxon>
        <taxon>Ditrysia</taxon>
        <taxon>Pyraloidea</taxon>
        <taxon>Crambidae</taxon>
        <taxon>Pyraustinae</taxon>
        <taxon>Loxostege</taxon>
    </lineage>
</organism>
<keyword evidence="6 17" id="KW-0472">Membrane</keyword>
<evidence type="ECO:0000256" key="13">
    <source>
        <dbReference type="ARBA" id="ARBA00049221"/>
    </source>
</evidence>
<keyword evidence="4 17" id="KW-0812">Transmembrane</keyword>
<evidence type="ECO:0000256" key="3">
    <source>
        <dbReference type="ARBA" id="ARBA00009300"/>
    </source>
</evidence>
<dbReference type="PANTHER" id="PTHR10989:SF16">
    <property type="entry name" value="AT02829P-RELATED"/>
    <property type="match status" value="1"/>
</dbReference>
<name>A0ABD0S6H6_LOXSC</name>
<dbReference type="AlphaFoldDB" id="A0ABD0S6H6"/>
<comment type="catalytic activity">
    <reaction evidence="10">
        <text>12-octadecanoyloxy-octadecanoate + H2O = 12-hydroxyoctadecanoate + octadecanoate + H(+)</text>
        <dbReference type="Rhea" id="RHEA:52080"/>
        <dbReference type="ChEBI" id="CHEBI:15377"/>
        <dbReference type="ChEBI" id="CHEBI:15378"/>
        <dbReference type="ChEBI" id="CHEBI:25629"/>
        <dbReference type="ChEBI" id="CHEBI:84201"/>
        <dbReference type="ChEBI" id="CHEBI:136330"/>
    </reaction>
    <physiologicalReaction direction="left-to-right" evidence="10">
        <dbReference type="Rhea" id="RHEA:52081"/>
    </physiologicalReaction>
</comment>
<comment type="subcellular location">
    <subcellularLocation>
        <location evidence="2">Endomembrane system</location>
        <topology evidence="2">Multi-pass membrane protein</topology>
    </subcellularLocation>
</comment>
<evidence type="ECO:0000256" key="8">
    <source>
        <dbReference type="ARBA" id="ARBA00047427"/>
    </source>
</evidence>
<comment type="catalytic activity">
    <reaction evidence="14">
        <text>13-(9Z-octadecenoyloxy)-octadecanoate + H2O = 13-hydroxy-octadecanoate + (9Z)-octadecenoate + H(+)</text>
        <dbReference type="Rhea" id="RHEA:52064"/>
        <dbReference type="ChEBI" id="CHEBI:15377"/>
        <dbReference type="ChEBI" id="CHEBI:15378"/>
        <dbReference type="ChEBI" id="CHEBI:30823"/>
        <dbReference type="ChEBI" id="CHEBI:136303"/>
        <dbReference type="ChEBI" id="CHEBI:136304"/>
    </reaction>
    <physiologicalReaction direction="left-to-right" evidence="14">
        <dbReference type="Rhea" id="RHEA:52065"/>
    </physiologicalReaction>
</comment>
<evidence type="ECO:0000256" key="10">
    <source>
        <dbReference type="ARBA" id="ARBA00048680"/>
    </source>
</evidence>
<evidence type="ECO:0000256" key="12">
    <source>
        <dbReference type="ARBA" id="ARBA00048800"/>
    </source>
</evidence>
<comment type="caution">
    <text evidence="18">The sequence shown here is derived from an EMBL/GenBank/DDBJ whole genome shotgun (WGS) entry which is preliminary data.</text>
</comment>
<feature type="transmembrane region" description="Helical" evidence="17">
    <location>
        <begin position="53"/>
        <end position="72"/>
    </location>
</feature>
<evidence type="ECO:0000256" key="2">
    <source>
        <dbReference type="ARBA" id="ARBA00004127"/>
    </source>
</evidence>
<dbReference type="Proteomes" id="UP001549921">
    <property type="component" value="Unassembled WGS sequence"/>
</dbReference>
<keyword evidence="5 17" id="KW-1133">Transmembrane helix</keyword>
<sequence length="240" mass="28519">MKKMLNLAYFRIFGYVLTLTMHIGNTIVSKMALRGEIMNDPDIRNMAAMEYCYFTVWNIAFQMLYAAFGLYCDVKSLKNGNDQDKTLSKYIEYRRQFFGTVVWPSTMLTVTIFWPIFLYDRELLFPEFIDRVFSKYTNYIMHGAILPVVLWEMVFLPRGVPRSHRKSLIYINYIFVAYFAWISYVNATSGLWPYAILHQLKGIYLPCFFLLANFLLHLHYFTQWPIVRFVWGNIHDVKSS</sequence>
<feature type="transmembrane region" description="Helical" evidence="17">
    <location>
        <begin position="12"/>
        <end position="33"/>
    </location>
</feature>
<dbReference type="PANTHER" id="PTHR10989">
    <property type="entry name" value="ANDROGEN-INDUCED PROTEIN 1-RELATED"/>
    <property type="match status" value="1"/>
</dbReference>
<comment type="catalytic activity">
    <reaction evidence="15">
        <text>13-(9Z-hexadecenoyloxy)-octadecanoate + H2O = 13-hydroxy-octadecanoate + (9Z)-hexadecenoate + H(+)</text>
        <dbReference type="Rhea" id="RHEA:52076"/>
        <dbReference type="ChEBI" id="CHEBI:15377"/>
        <dbReference type="ChEBI" id="CHEBI:15378"/>
        <dbReference type="ChEBI" id="CHEBI:32372"/>
        <dbReference type="ChEBI" id="CHEBI:136304"/>
        <dbReference type="ChEBI" id="CHEBI:136315"/>
    </reaction>
    <physiologicalReaction direction="left-to-right" evidence="15">
        <dbReference type="Rhea" id="RHEA:52077"/>
    </physiologicalReaction>
</comment>
<protein>
    <recommendedName>
        <fullName evidence="20">Androgen-dependent TFPI-regulating protein-like</fullName>
    </recommendedName>
</protein>
<dbReference type="InterPro" id="IPR006838">
    <property type="entry name" value="ADTRP_AIG1"/>
</dbReference>
<evidence type="ECO:0000256" key="6">
    <source>
        <dbReference type="ARBA" id="ARBA00023136"/>
    </source>
</evidence>
<gene>
    <name evidence="18" type="ORF">ABMA28_011187</name>
</gene>
<evidence type="ECO:0000256" key="15">
    <source>
        <dbReference type="ARBA" id="ARBA00049322"/>
    </source>
</evidence>
<evidence type="ECO:0000256" key="9">
    <source>
        <dbReference type="ARBA" id="ARBA00047863"/>
    </source>
</evidence>
<comment type="catalytic activity">
    <reaction evidence="8">
        <text>13-octadecanoyloxy-octadecanoate + H2O = 13-hydroxy-octadecanoate + octadecanoate + H(+)</text>
        <dbReference type="Rhea" id="RHEA:52084"/>
        <dbReference type="ChEBI" id="CHEBI:15377"/>
        <dbReference type="ChEBI" id="CHEBI:15378"/>
        <dbReference type="ChEBI" id="CHEBI:25629"/>
        <dbReference type="ChEBI" id="CHEBI:136304"/>
        <dbReference type="ChEBI" id="CHEBI:136335"/>
    </reaction>
    <physiologicalReaction direction="left-to-right" evidence="8">
        <dbReference type="Rhea" id="RHEA:52085"/>
    </physiologicalReaction>
</comment>